<dbReference type="InterPro" id="IPR008979">
    <property type="entry name" value="Galactose-bd-like_sf"/>
</dbReference>
<organism evidence="2 3">
    <name type="scientific">Arthrobacter terrae</name>
    <dbReference type="NCBI Taxonomy" id="2935737"/>
    <lineage>
        <taxon>Bacteria</taxon>
        <taxon>Bacillati</taxon>
        <taxon>Actinomycetota</taxon>
        <taxon>Actinomycetes</taxon>
        <taxon>Micrococcales</taxon>
        <taxon>Micrococcaceae</taxon>
        <taxon>Arthrobacter</taxon>
    </lineage>
</organism>
<evidence type="ECO:0000259" key="1">
    <source>
        <dbReference type="PROSITE" id="PS50093"/>
    </source>
</evidence>
<feature type="domain" description="PKD" evidence="1">
    <location>
        <begin position="324"/>
        <end position="409"/>
    </location>
</feature>
<evidence type="ECO:0000313" key="3">
    <source>
        <dbReference type="Proteomes" id="UP000655366"/>
    </source>
</evidence>
<dbReference type="SUPFAM" id="SSF56300">
    <property type="entry name" value="Metallo-dependent phosphatases"/>
    <property type="match status" value="1"/>
</dbReference>
<reference evidence="2 3" key="1">
    <citation type="submission" date="2020-11" db="EMBL/GenBank/DDBJ databases">
        <title>Arthrobacter antarcticus sp. nov., isolated from Antarctic Soil.</title>
        <authorList>
            <person name="Li J."/>
        </authorList>
    </citation>
    <scope>NUCLEOTIDE SEQUENCE [LARGE SCALE GENOMIC DNA]</scope>
    <source>
        <strain evidence="2 3">Z1-20</strain>
    </source>
</reference>
<evidence type="ECO:0000313" key="2">
    <source>
        <dbReference type="EMBL" id="MBG0737867.1"/>
    </source>
</evidence>
<dbReference type="InterPro" id="IPR013783">
    <property type="entry name" value="Ig-like_fold"/>
</dbReference>
<dbReference type="Gene3D" id="2.60.120.260">
    <property type="entry name" value="Galactose-binding domain-like"/>
    <property type="match status" value="2"/>
</dbReference>
<dbReference type="Pfam" id="PF18911">
    <property type="entry name" value="PKD_4"/>
    <property type="match status" value="2"/>
</dbReference>
<dbReference type="AlphaFoldDB" id="A0A931CIX4"/>
<dbReference type="EMBL" id="JADNYM010000001">
    <property type="protein sequence ID" value="MBG0737867.1"/>
    <property type="molecule type" value="Genomic_DNA"/>
</dbReference>
<dbReference type="RefSeq" id="WP_196394822.1">
    <property type="nucleotide sequence ID" value="NZ_JADNYM010000001.1"/>
</dbReference>
<dbReference type="Gene3D" id="2.60.40.10">
    <property type="entry name" value="Immunoglobulins"/>
    <property type="match status" value="2"/>
</dbReference>
<protein>
    <submittedName>
        <fullName evidence="2">PKD domain-containing protein</fullName>
    </submittedName>
</protein>
<dbReference type="CDD" id="cd00146">
    <property type="entry name" value="PKD"/>
    <property type="match status" value="2"/>
</dbReference>
<name>A0A931CIX4_9MICC</name>
<dbReference type="InterPro" id="IPR000601">
    <property type="entry name" value="PKD_dom"/>
</dbReference>
<dbReference type="InterPro" id="IPR029052">
    <property type="entry name" value="Metallo-depent_PP-like"/>
</dbReference>
<dbReference type="InterPro" id="IPR022409">
    <property type="entry name" value="PKD/Chitinase_dom"/>
</dbReference>
<dbReference type="PROSITE" id="PS50093">
    <property type="entry name" value="PKD"/>
    <property type="match status" value="2"/>
</dbReference>
<dbReference type="Proteomes" id="UP000655366">
    <property type="component" value="Unassembled WGS sequence"/>
</dbReference>
<comment type="caution">
    <text evidence="2">The sequence shown here is derived from an EMBL/GenBank/DDBJ whole genome shotgun (WGS) entry which is preliminary data.</text>
</comment>
<keyword evidence="3" id="KW-1185">Reference proteome</keyword>
<dbReference type="InterPro" id="IPR035986">
    <property type="entry name" value="PKD_dom_sf"/>
</dbReference>
<dbReference type="SMART" id="SM00089">
    <property type="entry name" value="PKD"/>
    <property type="match status" value="2"/>
</dbReference>
<dbReference type="SUPFAM" id="SSF49785">
    <property type="entry name" value="Galactose-binding domain-like"/>
    <property type="match status" value="1"/>
</dbReference>
<dbReference type="GO" id="GO:0005975">
    <property type="term" value="P:carbohydrate metabolic process"/>
    <property type="evidence" value="ECO:0007669"/>
    <property type="project" value="UniProtKB-ARBA"/>
</dbReference>
<gene>
    <name evidence="2" type="ORF">IV500_00225</name>
</gene>
<dbReference type="SUPFAM" id="SSF49299">
    <property type="entry name" value="PKD domain"/>
    <property type="match status" value="2"/>
</dbReference>
<proteinExistence type="predicted"/>
<accession>A0A931CIX4</accession>
<sequence length="853" mass="87254">MKRSLASVIIGAIFAGAITGLVAATGSAATPFSFAVIGDIPYGSSQLSMFPQRVEQLNADPQVQLVTHLGDIGGPPNCSDSYYATIKSAFDGFEDPLLYTPGDNEWADCSNAAIGAADPLNRLAALRRVFFPQPGQSLGQNPAAVLAQPGYPENVMLDQAGITFGVVHIVGSENDLAWWKGNRAVTPEQKAEVDARNIADIALIHSTFSTAKTNNSRAVVLMTQADMFTGSPNRTAFGPLVKALASEASAYNKPVFLFNGDTHSFASDKPLTSSTWLSYYGISTAVPNLSRFTIQGGPNVAQWLKVTVVSSASVLQVEQVPFGNPVLPVASFTTTSNALSASYNASGSTGAGGVAEYSWTFGDGSSGTGVSPSHTYAAAGTYSVTLTVTDSHGATASKTGSVTVAAVASGPGEDTVVVPAKSAWSWRFDSKAPDAAWKNPGYDASGWKSGAGVLGYGSAGLGTNIDVSGTPGTRPLAGYFIRKFAVDNASAVTKLSLRTVADDGVVVFVNGTEVGRSNMPAGPVTFNTYASSTTNTATAAANPVVIDVPVSLLVTGTNTIAAEIHLNYHGTANVSFDLTATATTSGGGGGPVTNKSPVAKFTSSVSGLAASVDGSASSDPDGSLASYAWDYGDQTKGTGTTAAHTYAAAGTYSVTLTVTDNQGATGVMSAPVTVAAPTGPVDVVVVPTKAAWSWRFAPTAPDAAWKNRGYDASSWNVGSGTLGFGAAGLGTNIDVSGPVSTRPLAAYFIGQFNVATASKVSKLSLKTIADDGVVVYVNGTEVIRSGMPTGPITFRTYATTGFRTAKAAASPVTVNVPLSLLVDGVNTIAVETHLNYHATPDLSFDLGAVATVN</sequence>
<feature type="domain" description="PKD" evidence="1">
    <location>
        <begin position="593"/>
        <end position="681"/>
    </location>
</feature>